<dbReference type="Pfam" id="PF17170">
    <property type="entry name" value="DUF5128"/>
    <property type="match status" value="1"/>
</dbReference>
<reference evidence="1 2" key="1">
    <citation type="submission" date="2019-02" db="EMBL/GenBank/DDBJ databases">
        <title>Genomic Encyclopedia of Archaeal and Bacterial Type Strains, Phase II (KMG-II): from individual species to whole genera.</title>
        <authorList>
            <person name="Goeker M."/>
        </authorList>
    </citation>
    <scope>NUCLEOTIDE SEQUENCE [LARGE SCALE GENOMIC DNA]</scope>
    <source>
        <strain evidence="1 2">DSM 21411</strain>
    </source>
</reference>
<dbReference type="EMBL" id="SGXG01000001">
    <property type="protein sequence ID" value="RZS96320.1"/>
    <property type="molecule type" value="Genomic_DNA"/>
</dbReference>
<sequence length="377" mass="44031">MRIILLVILIFILVDCTQKSIKQEYLSVPSEQIMVSTFEMQEFSCLLPDELVEERRFVLLENDQVGSEIFNIDKLIKRNGKYYVLDWAYKSILIFDDSGKFIKRFNLSGEGPGKYSRISDFDVDISGKLYVLDATLKKLFAYDRDFRFQKDFRLGFDAEKIIYLEEGGFLFALSPWNGLGYDGYRFVKTDLELKVQETWMKFDDHVDQNFVFDFGFTLSDVIVFNRPIENDIFIFSRDGNFERIVKMDFEQFNVPDNVRRDLETFMPKLSDFRFLNKFAAKTPNNFILTVGYGLTSNRNLILDTQSNKGFIEKPLALSDDIGNLRSMFLTFSFIDNNDLVSYIHPDRVDEAKSIGLPDHVVTHLEEEGYVLCVDRLR</sequence>
<protein>
    <submittedName>
        <fullName evidence="1">6-bladed beta-propeller protein</fullName>
    </submittedName>
</protein>
<evidence type="ECO:0000313" key="1">
    <source>
        <dbReference type="EMBL" id="RZS96320.1"/>
    </source>
</evidence>
<name>A0A4Q7P9W1_9BACT</name>
<keyword evidence="2" id="KW-1185">Reference proteome</keyword>
<proteinExistence type="predicted"/>
<dbReference type="Proteomes" id="UP000292209">
    <property type="component" value="Unassembled WGS sequence"/>
</dbReference>
<dbReference type="Gene3D" id="2.120.10.30">
    <property type="entry name" value="TolB, C-terminal domain"/>
    <property type="match status" value="1"/>
</dbReference>
<comment type="caution">
    <text evidence="1">The sequence shown here is derived from an EMBL/GenBank/DDBJ whole genome shotgun (WGS) entry which is preliminary data.</text>
</comment>
<evidence type="ECO:0000313" key="2">
    <source>
        <dbReference type="Proteomes" id="UP000292209"/>
    </source>
</evidence>
<gene>
    <name evidence="1" type="ORF">BC751_1889</name>
</gene>
<dbReference type="SUPFAM" id="SSF63829">
    <property type="entry name" value="Calcium-dependent phosphotriesterase"/>
    <property type="match status" value="1"/>
</dbReference>
<dbReference type="InterPro" id="IPR011042">
    <property type="entry name" value="6-blade_b-propeller_TolB-like"/>
</dbReference>
<dbReference type="OrthoDB" id="823219at2"/>
<organism evidence="1 2">
    <name type="scientific">Cecembia calidifontis</name>
    <dbReference type="NCBI Taxonomy" id="1187080"/>
    <lineage>
        <taxon>Bacteria</taxon>
        <taxon>Pseudomonadati</taxon>
        <taxon>Bacteroidota</taxon>
        <taxon>Cytophagia</taxon>
        <taxon>Cytophagales</taxon>
        <taxon>Cyclobacteriaceae</taxon>
        <taxon>Cecembia</taxon>
    </lineage>
</organism>
<dbReference type="AlphaFoldDB" id="A0A4Q7P9W1"/>
<accession>A0A4Q7P9W1</accession>